<protein>
    <submittedName>
        <fullName evidence="1">Uncharacterized protein</fullName>
    </submittedName>
</protein>
<reference evidence="1 2" key="1">
    <citation type="submission" date="2024-09" db="EMBL/GenBank/DDBJ databases">
        <title>The Natural Products Discovery Center: Release of the First 8490 Sequenced Strains for Exploring Actinobacteria Biosynthetic Diversity.</title>
        <authorList>
            <person name="Kalkreuter E."/>
            <person name="Kautsar S.A."/>
            <person name="Yang D."/>
            <person name="Bader C.D."/>
            <person name="Teijaro C.N."/>
            <person name="Fluegel L."/>
            <person name="Davis C.M."/>
            <person name="Simpson J.R."/>
            <person name="Lauterbach L."/>
            <person name="Steele A.D."/>
            <person name="Gui C."/>
            <person name="Meng S."/>
            <person name="Li G."/>
            <person name="Viehrig K."/>
            <person name="Ye F."/>
            <person name="Su P."/>
            <person name="Kiefer A.F."/>
            <person name="Nichols A."/>
            <person name="Cepeda A.J."/>
            <person name="Yan W."/>
            <person name="Fan B."/>
            <person name="Jiang Y."/>
            <person name="Adhikari A."/>
            <person name="Zheng C.-J."/>
            <person name="Schuster L."/>
            <person name="Cowan T.M."/>
            <person name="Smanski M.J."/>
            <person name="Chevrette M.G."/>
            <person name="De Carvalho L.P.S."/>
            <person name="Shen B."/>
        </authorList>
    </citation>
    <scope>NUCLEOTIDE SEQUENCE [LARGE SCALE GENOMIC DNA]</scope>
    <source>
        <strain evidence="1 2">NPDC056472</strain>
    </source>
</reference>
<sequence length="116" mass="13531">MGTGQIDRRWIDKHIKLLVGTGDLGREPVYQELRWFAQPANRQTTPSGWKGLNVASVKNMDSTYHVMEYQFYNQTGWGFKVWKYGSVDSWGGREGYSEWSTLPIDRKNAFSSHEFY</sequence>
<dbReference type="RefSeq" id="WP_386255062.1">
    <property type="nucleotide sequence ID" value="NZ_JBHTRV010000050.1"/>
</dbReference>
<organism evidence="1 2">
    <name type="scientific">Streptomyces wedmorensis</name>
    <dbReference type="NCBI Taxonomy" id="43759"/>
    <lineage>
        <taxon>Bacteria</taxon>
        <taxon>Bacillati</taxon>
        <taxon>Actinomycetota</taxon>
        <taxon>Actinomycetes</taxon>
        <taxon>Kitasatosporales</taxon>
        <taxon>Streptomycetaceae</taxon>
        <taxon>Streptomyces</taxon>
    </lineage>
</organism>
<evidence type="ECO:0000313" key="2">
    <source>
        <dbReference type="Proteomes" id="UP001600424"/>
    </source>
</evidence>
<name>A0ABW6J8L1_STRWE</name>
<evidence type="ECO:0000313" key="1">
    <source>
        <dbReference type="EMBL" id="MFE5985402.1"/>
    </source>
</evidence>
<comment type="caution">
    <text evidence="1">The sequence shown here is derived from an EMBL/GenBank/DDBJ whole genome shotgun (WGS) entry which is preliminary data.</text>
</comment>
<gene>
    <name evidence="1" type="ORF">ACFQ63_37625</name>
</gene>
<accession>A0ABW6J8L1</accession>
<proteinExistence type="predicted"/>
<keyword evidence="2" id="KW-1185">Reference proteome</keyword>
<dbReference type="EMBL" id="JBHTRV010000050">
    <property type="protein sequence ID" value="MFE5985402.1"/>
    <property type="molecule type" value="Genomic_DNA"/>
</dbReference>
<dbReference type="Proteomes" id="UP001600424">
    <property type="component" value="Unassembled WGS sequence"/>
</dbReference>